<evidence type="ECO:0000256" key="1">
    <source>
        <dbReference type="SAM" id="Phobius"/>
    </source>
</evidence>
<dbReference type="EMBL" id="MAXA01000246">
    <property type="protein sequence ID" value="OHV22455.1"/>
    <property type="molecule type" value="Genomic_DNA"/>
</dbReference>
<gene>
    <name evidence="2" type="ORF">BBK14_06660</name>
</gene>
<keyword evidence="1" id="KW-0812">Transmembrane</keyword>
<dbReference type="RefSeq" id="WP_071066098.1">
    <property type="nucleotide sequence ID" value="NZ_MAXA01000246.1"/>
</dbReference>
<proteinExistence type="predicted"/>
<dbReference type="Proteomes" id="UP000179769">
    <property type="component" value="Unassembled WGS sequence"/>
</dbReference>
<evidence type="ECO:0000313" key="2">
    <source>
        <dbReference type="EMBL" id="OHV22455.1"/>
    </source>
</evidence>
<comment type="caution">
    <text evidence="2">The sequence shown here is derived from an EMBL/GenBank/DDBJ whole genome shotgun (WGS) entry which is preliminary data.</text>
</comment>
<dbReference type="AlphaFoldDB" id="A0A1S1PNG8"/>
<accession>A0A1S1PNG8</accession>
<keyword evidence="3" id="KW-1185">Reference proteome</keyword>
<feature type="transmembrane region" description="Helical" evidence="1">
    <location>
        <begin position="53"/>
        <end position="73"/>
    </location>
</feature>
<reference evidence="3" key="1">
    <citation type="submission" date="2016-07" db="EMBL/GenBank/DDBJ databases">
        <title>Frankia sp. NRRL B-16219 Genome sequencing.</title>
        <authorList>
            <person name="Ghodhbane-Gtari F."/>
            <person name="Swanson E."/>
            <person name="Gueddou A."/>
            <person name="Louati M."/>
            <person name="Nouioui I."/>
            <person name="Hezbri K."/>
            <person name="Abebe-Akele F."/>
            <person name="Simpson S."/>
            <person name="Morris K."/>
            <person name="Thomas K."/>
            <person name="Gtari M."/>
            <person name="Tisa L.S."/>
        </authorList>
    </citation>
    <scope>NUCLEOTIDE SEQUENCE [LARGE SCALE GENOMIC DNA]</scope>
    <source>
        <strain evidence="3">NRRL B-16219</strain>
    </source>
</reference>
<feature type="transmembrane region" description="Helical" evidence="1">
    <location>
        <begin position="137"/>
        <end position="164"/>
    </location>
</feature>
<keyword evidence="1" id="KW-1133">Transmembrane helix</keyword>
<protein>
    <submittedName>
        <fullName evidence="2">Uncharacterized protein</fullName>
    </submittedName>
</protein>
<feature type="transmembrane region" description="Helical" evidence="1">
    <location>
        <begin position="12"/>
        <end position="33"/>
    </location>
</feature>
<evidence type="ECO:0000313" key="3">
    <source>
        <dbReference type="Proteomes" id="UP000179769"/>
    </source>
</evidence>
<sequence>MAPPAGRFAGRPVTYGLAAGGALVLISGFRPWFAPADAAYGTSSAGWDAGPAGRLALVLGLLLTAGVLLPLIIRRVPVLSRAEDRMLGWAHRRHHDVRGWATARLARAPRGSDGADGFGGLAARVALRVADTPPARLTAAVAVAVAGAAVMAILIGWMTAPAMADPVLPAGGHPTMPGVARDGLFAGLAGTTVELVACVWALRRARAEG</sequence>
<name>A0A1S1PNG8_9ACTN</name>
<dbReference type="OrthoDB" id="9981981at2"/>
<organism evidence="2 3">
    <name type="scientific">Parafrankia soli</name>
    <dbReference type="NCBI Taxonomy" id="2599596"/>
    <lineage>
        <taxon>Bacteria</taxon>
        <taxon>Bacillati</taxon>
        <taxon>Actinomycetota</taxon>
        <taxon>Actinomycetes</taxon>
        <taxon>Frankiales</taxon>
        <taxon>Frankiaceae</taxon>
        <taxon>Parafrankia</taxon>
    </lineage>
</organism>
<keyword evidence="1" id="KW-0472">Membrane</keyword>
<feature type="transmembrane region" description="Helical" evidence="1">
    <location>
        <begin position="184"/>
        <end position="202"/>
    </location>
</feature>